<proteinExistence type="predicted"/>
<reference evidence="2 3" key="1">
    <citation type="submission" date="2022-03" db="EMBL/GenBank/DDBJ databases">
        <title>Chryseobacterium sp. isolated from particulate matters in swine house.</title>
        <authorList>
            <person name="Won M."/>
            <person name="Kim S.-J."/>
            <person name="Kwon S.-W."/>
        </authorList>
    </citation>
    <scope>NUCLEOTIDE SEQUENCE [LARGE SCALE GENOMIC DNA]</scope>
    <source>
        <strain evidence="2 3">SC2-2</strain>
    </source>
</reference>
<feature type="compositionally biased region" description="Basic and acidic residues" evidence="1">
    <location>
        <begin position="81"/>
        <end position="116"/>
    </location>
</feature>
<evidence type="ECO:0000313" key="2">
    <source>
        <dbReference type="EMBL" id="UOE40977.1"/>
    </source>
</evidence>
<name>A0ABY4BP72_9FLAO</name>
<dbReference type="PROSITE" id="PS51257">
    <property type="entry name" value="PROKAR_LIPOPROTEIN"/>
    <property type="match status" value="1"/>
</dbReference>
<keyword evidence="3" id="KW-1185">Reference proteome</keyword>
<evidence type="ECO:0000256" key="1">
    <source>
        <dbReference type="SAM" id="MobiDB-lite"/>
    </source>
</evidence>
<protein>
    <recommendedName>
        <fullName evidence="4">Lipoprotein</fullName>
    </recommendedName>
</protein>
<feature type="region of interest" description="Disordered" evidence="1">
    <location>
        <begin position="81"/>
        <end position="127"/>
    </location>
</feature>
<dbReference type="EMBL" id="CP094532">
    <property type="protein sequence ID" value="UOE40977.1"/>
    <property type="molecule type" value="Genomic_DNA"/>
</dbReference>
<evidence type="ECO:0008006" key="4">
    <source>
        <dbReference type="Google" id="ProtNLM"/>
    </source>
</evidence>
<dbReference type="RefSeq" id="WP_243549169.1">
    <property type="nucleotide sequence ID" value="NZ_CP094532.1"/>
</dbReference>
<sequence length="127" mass="14338">MKNILLCTLVLTLFSCGKKTADSEFVEAKTSSIPPYDTVAKDSFSAGAISVDVARRIRMSSQIYQDSLREVRKKLEEEKLANKLKEEKEKADKKAEEEKKKAEEAKKTKEQEKPKTETPSVDNQSNP</sequence>
<accession>A0ABY4BP72</accession>
<evidence type="ECO:0000313" key="3">
    <source>
        <dbReference type="Proteomes" id="UP000831460"/>
    </source>
</evidence>
<gene>
    <name evidence="2" type="ORF">MTP09_13900</name>
</gene>
<organism evidence="2 3">
    <name type="scientific">Chryseobacterium suipulveris</name>
    <dbReference type="NCBI Taxonomy" id="2929800"/>
    <lineage>
        <taxon>Bacteria</taxon>
        <taxon>Pseudomonadati</taxon>
        <taxon>Bacteroidota</taxon>
        <taxon>Flavobacteriia</taxon>
        <taxon>Flavobacteriales</taxon>
        <taxon>Weeksellaceae</taxon>
        <taxon>Chryseobacterium group</taxon>
        <taxon>Chryseobacterium</taxon>
    </lineage>
</organism>
<dbReference type="Proteomes" id="UP000831460">
    <property type="component" value="Chromosome"/>
</dbReference>